<accession>A0A164R4W2</accession>
<reference evidence="1 2" key="1">
    <citation type="journal article" date="2016" name="Mol. Biol. Evol.">
        <title>Comparative Genomics of Early-Diverging Mushroom-Forming Fungi Provides Insights into the Origins of Lignocellulose Decay Capabilities.</title>
        <authorList>
            <person name="Nagy L.G."/>
            <person name="Riley R."/>
            <person name="Tritt A."/>
            <person name="Adam C."/>
            <person name="Daum C."/>
            <person name="Floudas D."/>
            <person name="Sun H."/>
            <person name="Yadav J.S."/>
            <person name="Pangilinan J."/>
            <person name="Larsson K.H."/>
            <person name="Matsuura K."/>
            <person name="Barry K."/>
            <person name="Labutti K."/>
            <person name="Kuo R."/>
            <person name="Ohm R.A."/>
            <person name="Bhattacharya S.S."/>
            <person name="Shirouzu T."/>
            <person name="Yoshinaga Y."/>
            <person name="Martin F.M."/>
            <person name="Grigoriev I.V."/>
            <person name="Hibbett D.S."/>
        </authorList>
    </citation>
    <scope>NUCLEOTIDE SEQUENCE [LARGE SCALE GENOMIC DNA]</scope>
    <source>
        <strain evidence="1 2">HHB9708</strain>
    </source>
</reference>
<gene>
    <name evidence="1" type="ORF">SISNIDRAFT_497075</name>
</gene>
<evidence type="ECO:0000313" key="1">
    <source>
        <dbReference type="EMBL" id="KZS90256.1"/>
    </source>
</evidence>
<protein>
    <recommendedName>
        <fullName evidence="3">F-box domain-containing protein</fullName>
    </recommendedName>
</protein>
<keyword evidence="2" id="KW-1185">Reference proteome</keyword>
<proteinExistence type="predicted"/>
<dbReference type="Proteomes" id="UP000076722">
    <property type="component" value="Unassembled WGS sequence"/>
</dbReference>
<dbReference type="AlphaFoldDB" id="A0A164R4W2"/>
<evidence type="ECO:0000313" key="2">
    <source>
        <dbReference type="Proteomes" id="UP000076722"/>
    </source>
</evidence>
<dbReference type="EMBL" id="KV419422">
    <property type="protein sequence ID" value="KZS90256.1"/>
    <property type="molecule type" value="Genomic_DNA"/>
</dbReference>
<organism evidence="1 2">
    <name type="scientific">Sistotremastrum niveocremeum HHB9708</name>
    <dbReference type="NCBI Taxonomy" id="1314777"/>
    <lineage>
        <taxon>Eukaryota</taxon>
        <taxon>Fungi</taxon>
        <taxon>Dikarya</taxon>
        <taxon>Basidiomycota</taxon>
        <taxon>Agaricomycotina</taxon>
        <taxon>Agaricomycetes</taxon>
        <taxon>Sistotremastrales</taxon>
        <taxon>Sistotremastraceae</taxon>
        <taxon>Sertulicium</taxon>
        <taxon>Sertulicium niveocremeum</taxon>
    </lineage>
</organism>
<sequence length="473" mass="53475">MKSFEDLPPEMLSEIIAHYMSNPEEYATARKRRVHTVKIGLINARLRAVALSRHWEEIWSTIYLQWPKNLIELYVNRVAKGYRVYLDTREGGLKNNEARLDYCASFLTERMDRVDLLNVNIHDGLFPQSLRLALQTPAPNIRSLIFNIGNEFQNFNVLFDHNAPLLQSAHICAAVPLNIHSFTAITSLKMKIGHETVGPLLTALPVMPQLEDLSLRGSGDTFDGVVFATERVTLPNCHSFSTRHMEANLIAFILSSLALPALQHLVLYENTFCKNTGRITTMLPILHTVLGPGISVAPSAIRDTLFIEIQPYRAFLKMPGFHLETDLAPLRTVSLADPPEVLSTLLSEFLTRPARHFEAHPTELVIRLNINKTSRNENKTSLARVSMLKLMRDIFTAYPSVHRLRLEGRVNKSLASLIKPHNLLPDLTELEIGGGTDVDTFEDRIRGMFPELFQARNLHVTCFRSELKPFSAS</sequence>
<evidence type="ECO:0008006" key="3">
    <source>
        <dbReference type="Google" id="ProtNLM"/>
    </source>
</evidence>
<name>A0A164R4W2_9AGAM</name>